<feature type="domain" description="Glucose/Sorbosone dehydrogenase" evidence="2">
    <location>
        <begin position="48"/>
        <end position="374"/>
    </location>
</feature>
<feature type="signal peptide" evidence="1">
    <location>
        <begin position="1"/>
        <end position="24"/>
    </location>
</feature>
<gene>
    <name evidence="3" type="ORF">SAMN05443545_10297</name>
</gene>
<dbReference type="InterPro" id="IPR011042">
    <property type="entry name" value="6-blade_b-propeller_TolB-like"/>
</dbReference>
<keyword evidence="4" id="KW-1185">Reference proteome</keyword>
<name>A0A1H2UB54_9GAMM</name>
<evidence type="ECO:0000313" key="3">
    <source>
        <dbReference type="EMBL" id="SDW52694.1"/>
    </source>
</evidence>
<dbReference type="InterPro" id="IPR011041">
    <property type="entry name" value="Quinoprot_gluc/sorb_DH_b-prop"/>
</dbReference>
<evidence type="ECO:0000313" key="4">
    <source>
        <dbReference type="Proteomes" id="UP000198500"/>
    </source>
</evidence>
<dbReference type="Gene3D" id="2.120.10.30">
    <property type="entry name" value="TolB, C-terminal domain"/>
    <property type="match status" value="1"/>
</dbReference>
<protein>
    <submittedName>
        <fullName evidence="3">Glucose/arabinose dehydrogenase, beta-propeller fold</fullName>
    </submittedName>
</protein>
<evidence type="ECO:0000259" key="2">
    <source>
        <dbReference type="Pfam" id="PF07995"/>
    </source>
</evidence>
<reference evidence="3 4" key="1">
    <citation type="submission" date="2016-10" db="EMBL/GenBank/DDBJ databases">
        <authorList>
            <person name="de Groot N.N."/>
        </authorList>
    </citation>
    <scope>NUCLEOTIDE SEQUENCE [LARGE SCALE GENOMIC DNA]</scope>
    <source>
        <strain evidence="3 4">DSM 19219</strain>
    </source>
</reference>
<dbReference type="Pfam" id="PF07995">
    <property type="entry name" value="GSDH"/>
    <property type="match status" value="1"/>
</dbReference>
<dbReference type="EMBL" id="FNNI01000002">
    <property type="protein sequence ID" value="SDW52694.1"/>
    <property type="molecule type" value="Genomic_DNA"/>
</dbReference>
<dbReference type="AlphaFoldDB" id="A0A1H2UB54"/>
<dbReference type="RefSeq" id="WP_217635482.1">
    <property type="nucleotide sequence ID" value="NZ_BMXH01000002.1"/>
</dbReference>
<dbReference type="SUPFAM" id="SSF50952">
    <property type="entry name" value="Soluble quinoprotein glucose dehydrogenase"/>
    <property type="match status" value="1"/>
</dbReference>
<accession>A0A1H2UB54</accession>
<proteinExistence type="predicted"/>
<evidence type="ECO:0000256" key="1">
    <source>
        <dbReference type="SAM" id="SignalP"/>
    </source>
</evidence>
<dbReference type="PANTHER" id="PTHR19328:SF75">
    <property type="entry name" value="ALDOSE SUGAR DEHYDROGENASE YLII"/>
    <property type="match status" value="1"/>
</dbReference>
<feature type="chain" id="PRO_5011496145" evidence="1">
    <location>
        <begin position="25"/>
        <end position="379"/>
    </location>
</feature>
<dbReference type="InterPro" id="IPR012938">
    <property type="entry name" value="Glc/Sorbosone_DH"/>
</dbReference>
<keyword evidence="1" id="KW-0732">Signal</keyword>
<organism evidence="3 4">
    <name type="scientific">Aidingimonas halophila</name>
    <dbReference type="NCBI Taxonomy" id="574349"/>
    <lineage>
        <taxon>Bacteria</taxon>
        <taxon>Pseudomonadati</taxon>
        <taxon>Pseudomonadota</taxon>
        <taxon>Gammaproteobacteria</taxon>
        <taxon>Oceanospirillales</taxon>
        <taxon>Halomonadaceae</taxon>
        <taxon>Aidingimonas</taxon>
    </lineage>
</organism>
<dbReference type="Proteomes" id="UP000198500">
    <property type="component" value="Unassembled WGS sequence"/>
</dbReference>
<dbReference type="STRING" id="574349.SAMN05443545_10297"/>
<sequence>MTLKVMITPLAGVGLMALALPLQAQTVTHERIESEHLDFRLVEIVSDLEYPWSTAFLPDGRYLVSERPGRLTLIDDGEKTTLEGVPEVSAQGQGGLLDLALHPDYDNGENDWLYFSYSKPGDGGSATAVARARLGESSLKDVEDIFVQDRFSEPGRHYSGRLAWREDGTLLLGIGDRGQDPARAQDKGDHAGGVMRLNADGSVPDDNPFVDNEDALDELFTLGNRNIQGMTVAPDGTIWATEHGPRTGDEVNRIEAGVNYGWPEVSRGNDYATNEPIGKDSAPGMRDPLHVFEGRYAPSGLAYVSSDRFPEWEGDLLAGGLSSEKLTRLTIDGDDVDAAELVLDSEIGRIRDVRQGPDGYLYLLTDETEGSLYRLEPLN</sequence>
<dbReference type="PANTHER" id="PTHR19328">
    <property type="entry name" value="HEDGEHOG-INTERACTING PROTEIN"/>
    <property type="match status" value="1"/>
</dbReference>